<evidence type="ECO:0000313" key="3">
    <source>
        <dbReference type="Proteomes" id="UP000789901"/>
    </source>
</evidence>
<name>A0ABN7VDY5_GIGMA</name>
<dbReference type="EMBL" id="CAJVQB010012652">
    <property type="protein sequence ID" value="CAG8757032.1"/>
    <property type="molecule type" value="Genomic_DNA"/>
</dbReference>
<organism evidence="2 3">
    <name type="scientific">Gigaspora margarita</name>
    <dbReference type="NCBI Taxonomy" id="4874"/>
    <lineage>
        <taxon>Eukaryota</taxon>
        <taxon>Fungi</taxon>
        <taxon>Fungi incertae sedis</taxon>
        <taxon>Mucoromycota</taxon>
        <taxon>Glomeromycotina</taxon>
        <taxon>Glomeromycetes</taxon>
        <taxon>Diversisporales</taxon>
        <taxon>Gigasporaceae</taxon>
        <taxon>Gigaspora</taxon>
    </lineage>
</organism>
<feature type="compositionally biased region" description="Basic and acidic residues" evidence="1">
    <location>
        <begin position="41"/>
        <end position="51"/>
    </location>
</feature>
<evidence type="ECO:0000256" key="1">
    <source>
        <dbReference type="SAM" id="MobiDB-lite"/>
    </source>
</evidence>
<proteinExistence type="predicted"/>
<sequence length="72" mass="7521">MISSNKINGESNGRSNSGSNSGSNNTGNGRTSNSGYTSDENYDKLCDDHNGNSEVAQENNEAQNNSKGSSSE</sequence>
<evidence type="ECO:0000313" key="2">
    <source>
        <dbReference type="EMBL" id="CAG8757032.1"/>
    </source>
</evidence>
<comment type="caution">
    <text evidence="2">The sequence shown here is derived from an EMBL/GenBank/DDBJ whole genome shotgun (WGS) entry which is preliminary data.</text>
</comment>
<protein>
    <submittedName>
        <fullName evidence="2">32950_t:CDS:1</fullName>
    </submittedName>
</protein>
<feature type="region of interest" description="Disordered" evidence="1">
    <location>
        <begin position="1"/>
        <end position="72"/>
    </location>
</feature>
<keyword evidence="3" id="KW-1185">Reference proteome</keyword>
<feature type="compositionally biased region" description="Low complexity" evidence="1">
    <location>
        <begin position="52"/>
        <end position="66"/>
    </location>
</feature>
<gene>
    <name evidence="2" type="ORF">GMARGA_LOCUS17029</name>
</gene>
<reference evidence="2 3" key="1">
    <citation type="submission" date="2021-06" db="EMBL/GenBank/DDBJ databases">
        <authorList>
            <person name="Kallberg Y."/>
            <person name="Tangrot J."/>
            <person name="Rosling A."/>
        </authorList>
    </citation>
    <scope>NUCLEOTIDE SEQUENCE [LARGE SCALE GENOMIC DNA]</scope>
    <source>
        <strain evidence="2 3">120-4 pot B 10/14</strain>
    </source>
</reference>
<accession>A0ABN7VDY5</accession>
<feature type="compositionally biased region" description="Low complexity" evidence="1">
    <location>
        <begin position="8"/>
        <end position="35"/>
    </location>
</feature>
<dbReference type="Proteomes" id="UP000789901">
    <property type="component" value="Unassembled WGS sequence"/>
</dbReference>